<dbReference type="Pfam" id="PF02373">
    <property type="entry name" value="JmjC"/>
    <property type="match status" value="1"/>
</dbReference>
<feature type="compositionally biased region" description="Low complexity" evidence="3">
    <location>
        <begin position="806"/>
        <end position="822"/>
    </location>
</feature>
<dbReference type="Proteomes" id="UP000006039">
    <property type="component" value="Unassembled WGS sequence"/>
</dbReference>
<feature type="region of interest" description="Disordered" evidence="3">
    <location>
        <begin position="1147"/>
        <end position="1207"/>
    </location>
</feature>
<keyword evidence="1" id="KW-0479">Metal-binding</keyword>
<dbReference type="GO" id="GO:0000785">
    <property type="term" value="C:chromatin"/>
    <property type="evidence" value="ECO:0007669"/>
    <property type="project" value="TreeGrafter"/>
</dbReference>
<evidence type="ECO:0000313" key="5">
    <source>
        <dbReference type="EMBL" id="EJT76891.1"/>
    </source>
</evidence>
<feature type="compositionally biased region" description="Basic and acidic residues" evidence="3">
    <location>
        <begin position="273"/>
        <end position="285"/>
    </location>
</feature>
<proteinExistence type="predicted"/>
<dbReference type="CDD" id="cd06503">
    <property type="entry name" value="ATP-synt_Fo_b"/>
    <property type="match status" value="1"/>
</dbReference>
<reference evidence="5" key="2">
    <citation type="submission" date="2010-07" db="EMBL/GenBank/DDBJ databases">
        <authorList>
            <consortium name="The Broad Institute Genome Sequencing Platform"/>
            <consortium name="Broad Institute Genome Sequencing Center for Infectious Disease"/>
            <person name="Ma L.-J."/>
            <person name="Dead R."/>
            <person name="Young S."/>
            <person name="Zeng Q."/>
            <person name="Koehrsen M."/>
            <person name="Alvarado L."/>
            <person name="Berlin A."/>
            <person name="Chapman S.B."/>
            <person name="Chen Z."/>
            <person name="Freedman E."/>
            <person name="Gellesch M."/>
            <person name="Goldberg J."/>
            <person name="Griggs A."/>
            <person name="Gujja S."/>
            <person name="Heilman E.R."/>
            <person name="Heiman D."/>
            <person name="Hepburn T."/>
            <person name="Howarth C."/>
            <person name="Jen D."/>
            <person name="Larson L."/>
            <person name="Mehta T."/>
            <person name="Neiman D."/>
            <person name="Pearson M."/>
            <person name="Roberts A."/>
            <person name="Saif S."/>
            <person name="Shea T."/>
            <person name="Shenoy N."/>
            <person name="Sisk P."/>
            <person name="Stolte C."/>
            <person name="Sykes S."/>
            <person name="Walk T."/>
            <person name="White J."/>
            <person name="Yandava C."/>
            <person name="Haas B."/>
            <person name="Nusbaum C."/>
            <person name="Birren B."/>
        </authorList>
    </citation>
    <scope>NUCLEOTIDE SEQUENCE</scope>
    <source>
        <strain evidence="5">R3-111a-1</strain>
    </source>
</reference>
<dbReference type="PANTHER" id="PTHR10694">
    <property type="entry name" value="LYSINE-SPECIFIC DEMETHYLASE"/>
    <property type="match status" value="1"/>
</dbReference>
<feature type="compositionally biased region" description="Polar residues" evidence="3">
    <location>
        <begin position="329"/>
        <end position="349"/>
    </location>
</feature>
<dbReference type="OrthoDB" id="5153694at2759"/>
<dbReference type="SUPFAM" id="SSF51197">
    <property type="entry name" value="Clavaminate synthase-like"/>
    <property type="match status" value="1"/>
</dbReference>
<dbReference type="EMBL" id="GL385397">
    <property type="protein sequence ID" value="EJT76891.1"/>
    <property type="molecule type" value="Genomic_DNA"/>
</dbReference>
<feature type="compositionally biased region" description="Low complexity" evidence="3">
    <location>
        <begin position="361"/>
        <end position="398"/>
    </location>
</feature>
<evidence type="ECO:0000256" key="3">
    <source>
        <dbReference type="SAM" id="MobiDB-lite"/>
    </source>
</evidence>
<dbReference type="PROSITE" id="PS51184">
    <property type="entry name" value="JMJC"/>
    <property type="match status" value="1"/>
</dbReference>
<dbReference type="HOGENOM" id="CLU_253299_0_0_1"/>
<reference evidence="5" key="3">
    <citation type="submission" date="2010-09" db="EMBL/GenBank/DDBJ databases">
        <title>Annotation of Gaeumannomyces graminis var. tritici R3-111a-1.</title>
        <authorList>
            <consortium name="The Broad Institute Genome Sequencing Platform"/>
            <person name="Ma L.-J."/>
            <person name="Dead R."/>
            <person name="Young S.K."/>
            <person name="Zeng Q."/>
            <person name="Gargeya S."/>
            <person name="Fitzgerald M."/>
            <person name="Haas B."/>
            <person name="Abouelleil A."/>
            <person name="Alvarado L."/>
            <person name="Arachchi H.M."/>
            <person name="Berlin A."/>
            <person name="Brown A."/>
            <person name="Chapman S.B."/>
            <person name="Chen Z."/>
            <person name="Dunbar C."/>
            <person name="Freedman E."/>
            <person name="Gearin G."/>
            <person name="Gellesch M."/>
            <person name="Goldberg J."/>
            <person name="Griggs A."/>
            <person name="Gujja S."/>
            <person name="Heiman D."/>
            <person name="Howarth C."/>
            <person name="Larson L."/>
            <person name="Lui A."/>
            <person name="MacDonald P.J.P."/>
            <person name="Mehta T."/>
            <person name="Montmayeur A."/>
            <person name="Murphy C."/>
            <person name="Neiman D."/>
            <person name="Pearson M."/>
            <person name="Priest M."/>
            <person name="Roberts A."/>
            <person name="Saif S."/>
            <person name="Shea T."/>
            <person name="Shenoy N."/>
            <person name="Sisk P."/>
            <person name="Stolte C."/>
            <person name="Sykes S."/>
            <person name="Yandava C."/>
            <person name="Wortman J."/>
            <person name="Nusbaum C."/>
            <person name="Birren B."/>
        </authorList>
    </citation>
    <scope>NUCLEOTIDE SEQUENCE</scope>
    <source>
        <strain evidence="5">R3-111a-1</strain>
    </source>
</reference>
<reference evidence="7" key="1">
    <citation type="submission" date="2010-07" db="EMBL/GenBank/DDBJ databases">
        <title>The genome sequence of Gaeumannomyces graminis var. tritici strain R3-111a-1.</title>
        <authorList>
            <consortium name="The Broad Institute Genome Sequencing Platform"/>
            <person name="Ma L.-J."/>
            <person name="Dead R."/>
            <person name="Young S."/>
            <person name="Zeng Q."/>
            <person name="Koehrsen M."/>
            <person name="Alvarado L."/>
            <person name="Berlin A."/>
            <person name="Chapman S.B."/>
            <person name="Chen Z."/>
            <person name="Freedman E."/>
            <person name="Gellesch M."/>
            <person name="Goldberg J."/>
            <person name="Griggs A."/>
            <person name="Gujja S."/>
            <person name="Heilman E.R."/>
            <person name="Heiman D."/>
            <person name="Hepburn T."/>
            <person name="Howarth C."/>
            <person name="Jen D."/>
            <person name="Larson L."/>
            <person name="Mehta T."/>
            <person name="Neiman D."/>
            <person name="Pearson M."/>
            <person name="Roberts A."/>
            <person name="Saif S."/>
            <person name="Shea T."/>
            <person name="Shenoy N."/>
            <person name="Sisk P."/>
            <person name="Stolte C."/>
            <person name="Sykes S."/>
            <person name="Walk T."/>
            <person name="White J."/>
            <person name="Yandava C."/>
            <person name="Haas B."/>
            <person name="Nusbaum C."/>
            <person name="Birren B."/>
        </authorList>
    </citation>
    <scope>NUCLEOTIDE SEQUENCE [LARGE SCALE GENOMIC DNA]</scope>
    <source>
        <strain evidence="7">R3-111a-1</strain>
    </source>
</reference>
<dbReference type="PANTHER" id="PTHR10694:SF33">
    <property type="entry name" value="LYSINE-SPECIFIC DEMETHYLASE 5"/>
    <property type="match status" value="1"/>
</dbReference>
<name>J3NZV8_GAET3</name>
<keyword evidence="2" id="KW-0408">Iron</keyword>
<feature type="region of interest" description="Disordered" evidence="3">
    <location>
        <begin position="745"/>
        <end position="838"/>
    </location>
</feature>
<keyword evidence="7" id="KW-1185">Reference proteome</keyword>
<feature type="region of interest" description="Disordered" evidence="3">
    <location>
        <begin position="44"/>
        <end position="63"/>
    </location>
</feature>
<dbReference type="STRING" id="644352.J3NZV8"/>
<evidence type="ECO:0000313" key="6">
    <source>
        <dbReference type="EnsemblFungi" id="EJT76891"/>
    </source>
</evidence>
<sequence>MVSRLHASFCFLGTTPNDRGNSPTTLSARSSMTARFDAMAALASDPFDDAPPEVKEYISNGPDEFQRWVRSKLGSRPRARDRDTKIRELEEENTRLKEQAKEKAQQQAEKQAEEIRRQAEETKTCGPSLKTAQSSRNLGTTPNDRGNSPTTLSARSSMTARFDAMAALASDPFDDAPPEVKEYISNGPDEFQRWVRSKLGSRPRARDRDTKIRELEEENTRLKEQAKEKAQQQAEKQAEEIRRQAEENQNLRAELEKLRQSKQKSTAGTSEQAEQRAENIERQLAEQHAKEIENLRAELAKKIKELEAEKERLKQEAEKAKRQAELELRQQNTAGTGEQHIRQATSEQKLTIDLDAVSEVPASGPLSSSAASSTASSEQESSAGSTDSASTSSTSSSTPRESQSDAPPTKPAPLEVDPGSGRKTPRGFLPINPPLSDAHATPSSDPEPQSSSSSAQGAADIDMPDAADAAPPSSNPGAQSPSSSSLSSPPDILSQDTADPPLNANTNFVVDPETPKPQRPRSVLKKPKFRGPHKHRLLNAVGWGKAHFQKKGVNEFEPGKFIRAGVFHEVCTMKSWPVIDRSSVHALDKMKNRRFAVILCHVEDGLQLSGGNPNHFVVAIVDWREETVENLQGKSRGGRKGKSGKKSGKFTHWGMDRNMADRLREDCEKELEFELEDSENEARDNTGNTCLLQCLTDVRSYFGETTPDGDQYFVRWFYLEMLLQHWVDCYNGEATSADTQTAIAEGPFAAGPPPGSAGQHGNKAMVEGVPSDGSVPQSPQSAAHFTSAQFAPPAGPSRKRLPNGRTTAAGGTSTASGCSPLPLSSPPEPPLRSMHVDDMGPNLAKNLWNKFGPSVGGMIRIEGLSPPTSAELKEKIQQPDQEWDLVGVRYSLDERGTCRVRLADPEGGFSVPDFSDAVPQEDPERFLDDICANPPKEVINYYVGPQCTNRKEQFNGLLHPGKLAKLAELRRRKAEERGDSRQDWEVAGVTTPYEHIGHRLSASCFHREDAHYWSANINLSGEKIWVVIKPESTGAFEAYVRGRYSSFDCDQWLRHHNLLIGPSTLRAAGIKFEVLSAQPGMMVVTRPGQYHMVVNRTPSFATAINFLMPGDSLLPEAATKVCEDCGLGFAKEEKLWDFEHVGKNQLSSRPKRAAALRPAVSSASSTSPSKKKRPAAEQIDTDSPGKQLQKKLRELPPPKTLAENLTNKKAMLRGVKQLLAAKEMADSPQTSTGLKVRGQWFQQAAELYRLGLKHERSSAFFALLSVVALMSAMEKMRARIPSGFKQVPPEAYNAVFQQIGGTKRAFDDKMGRSRKLARVFNHKYRGLLLFVCFDNDSPSTISAFTKMSDGDVAELHMAINNDKRAGALARIGNEFLGCILKNTAFRNGVWADRPYQQLEEMADEGLFDLITQTGIFK</sequence>
<evidence type="ECO:0000259" key="4">
    <source>
        <dbReference type="PROSITE" id="PS51184"/>
    </source>
</evidence>
<dbReference type="RefSeq" id="XP_009222891.1">
    <property type="nucleotide sequence ID" value="XM_009224627.1"/>
</dbReference>
<accession>J3NZV8</accession>
<gene>
    <name evidence="6" type="primary">20347263</name>
    <name evidence="5" type="ORF">GGTG_06805</name>
</gene>
<dbReference type="GO" id="GO:0006355">
    <property type="term" value="P:regulation of DNA-templated transcription"/>
    <property type="evidence" value="ECO:0007669"/>
    <property type="project" value="TreeGrafter"/>
</dbReference>
<dbReference type="Gene3D" id="2.60.120.650">
    <property type="entry name" value="Cupin"/>
    <property type="match status" value="1"/>
</dbReference>
<evidence type="ECO:0000256" key="1">
    <source>
        <dbReference type="ARBA" id="ARBA00022723"/>
    </source>
</evidence>
<feature type="compositionally biased region" description="Basic residues" evidence="3">
    <location>
        <begin position="518"/>
        <end position="531"/>
    </location>
</feature>
<dbReference type="eggNOG" id="KOG0958">
    <property type="taxonomic scope" value="Eukaryota"/>
</dbReference>
<dbReference type="GO" id="GO:0034647">
    <property type="term" value="F:histone H3K4me/H3K4me2/H3K4me3 demethylase activity"/>
    <property type="evidence" value="ECO:0007669"/>
    <property type="project" value="TreeGrafter"/>
</dbReference>
<feature type="compositionally biased region" description="Basic and acidic residues" evidence="3">
    <location>
        <begin position="204"/>
        <end position="246"/>
    </location>
</feature>
<reference evidence="6" key="5">
    <citation type="submission" date="2018-04" db="UniProtKB">
        <authorList>
            <consortium name="EnsemblFungi"/>
        </authorList>
    </citation>
    <scope>IDENTIFICATION</scope>
    <source>
        <strain evidence="6">R3-111a-1</strain>
    </source>
</reference>
<feature type="domain" description="JmjC" evidence="4">
    <location>
        <begin position="955"/>
        <end position="1123"/>
    </location>
</feature>
<feature type="compositionally biased region" description="Polar residues" evidence="3">
    <location>
        <begin position="774"/>
        <end position="789"/>
    </location>
</feature>
<evidence type="ECO:0000313" key="7">
    <source>
        <dbReference type="Proteomes" id="UP000006039"/>
    </source>
</evidence>
<feature type="compositionally biased region" description="Low complexity" evidence="3">
    <location>
        <begin position="1158"/>
        <end position="1168"/>
    </location>
</feature>
<feature type="compositionally biased region" description="Low complexity" evidence="3">
    <location>
        <begin position="442"/>
        <end position="490"/>
    </location>
</feature>
<organism evidence="5">
    <name type="scientific">Gaeumannomyces tritici (strain R3-111a-1)</name>
    <name type="common">Wheat and barley take-all root rot fungus</name>
    <name type="synonym">Gaeumannomyces graminis var. tritici</name>
    <dbReference type="NCBI Taxonomy" id="644352"/>
    <lineage>
        <taxon>Eukaryota</taxon>
        <taxon>Fungi</taxon>
        <taxon>Dikarya</taxon>
        <taxon>Ascomycota</taxon>
        <taxon>Pezizomycotina</taxon>
        <taxon>Sordariomycetes</taxon>
        <taxon>Sordariomycetidae</taxon>
        <taxon>Magnaporthales</taxon>
        <taxon>Magnaporthaceae</taxon>
        <taxon>Gaeumannomyces</taxon>
    </lineage>
</organism>
<feature type="region of interest" description="Disordered" evidence="3">
    <location>
        <begin position="69"/>
        <end position="153"/>
    </location>
</feature>
<dbReference type="SMART" id="SM00558">
    <property type="entry name" value="JmjC"/>
    <property type="match status" value="1"/>
</dbReference>
<feature type="region of interest" description="Disordered" evidence="3">
    <location>
        <begin position="169"/>
        <end position="285"/>
    </location>
</feature>
<feature type="compositionally biased region" description="Polar residues" evidence="3">
    <location>
        <begin position="130"/>
        <end position="153"/>
    </location>
</feature>
<protein>
    <recommendedName>
        <fullName evidence="4">JmjC domain-containing protein</fullName>
    </recommendedName>
</protein>
<evidence type="ECO:0000256" key="2">
    <source>
        <dbReference type="ARBA" id="ARBA00023004"/>
    </source>
</evidence>
<feature type="compositionally biased region" description="Basic and acidic residues" evidence="3">
    <location>
        <begin position="312"/>
        <end position="328"/>
    </location>
</feature>
<dbReference type="GO" id="GO:0005634">
    <property type="term" value="C:nucleus"/>
    <property type="evidence" value="ECO:0007669"/>
    <property type="project" value="TreeGrafter"/>
</dbReference>
<feature type="region of interest" description="Disordered" evidence="3">
    <location>
        <begin position="312"/>
        <end position="531"/>
    </location>
</feature>
<dbReference type="VEuPathDB" id="FungiDB:GGTG_06805"/>
<dbReference type="InterPro" id="IPR003347">
    <property type="entry name" value="JmjC_dom"/>
</dbReference>
<dbReference type="GO" id="GO:0046872">
    <property type="term" value="F:metal ion binding"/>
    <property type="evidence" value="ECO:0007669"/>
    <property type="project" value="UniProtKB-KW"/>
</dbReference>
<feature type="compositionally biased region" description="Polar residues" evidence="3">
    <location>
        <begin position="263"/>
        <end position="272"/>
    </location>
</feature>
<reference evidence="6" key="4">
    <citation type="journal article" date="2015" name="G3 (Bethesda)">
        <title>Genome sequences of three phytopathogenic species of the Magnaporthaceae family of fungi.</title>
        <authorList>
            <person name="Okagaki L.H."/>
            <person name="Nunes C.C."/>
            <person name="Sailsbery J."/>
            <person name="Clay B."/>
            <person name="Brown D."/>
            <person name="John T."/>
            <person name="Oh Y."/>
            <person name="Young N."/>
            <person name="Fitzgerald M."/>
            <person name="Haas B.J."/>
            <person name="Zeng Q."/>
            <person name="Young S."/>
            <person name="Adiconis X."/>
            <person name="Fan L."/>
            <person name="Levin J.Z."/>
            <person name="Mitchell T.K."/>
            <person name="Okubara P.A."/>
            <person name="Farman M.L."/>
            <person name="Kohn L.M."/>
            <person name="Birren B."/>
            <person name="Ma L.-J."/>
            <person name="Dean R.A."/>
        </authorList>
    </citation>
    <scope>NUCLEOTIDE SEQUENCE</scope>
    <source>
        <strain evidence="6">R3-111a-1</strain>
    </source>
</reference>
<dbReference type="GeneID" id="20347263"/>
<feature type="compositionally biased region" description="Basic and acidic residues" evidence="3">
    <location>
        <begin position="78"/>
        <end position="123"/>
    </location>
</feature>
<dbReference type="EnsemblFungi" id="EJT76891">
    <property type="protein sequence ID" value="EJT76891"/>
    <property type="gene ID" value="GGTG_06805"/>
</dbReference>